<sequence>MARIELDKNNLSKFVTDVFDGSIEQYANYVNTRLTEFIVENYKYISNIIDLLWTILIYVIYEQFIVIMIQLFKKINSLEDGLYIQEYKKNNKYENFTIKYDIISARLDNTKCLNGKFNIISIALESKKYHIQVILLKTYQNNQFTLEVTGKCLYTINSQNERMIEYPKDYCFDGSTVNFETNKNKFSEWYIEGMNN</sequence>
<reference evidence="2 3" key="1">
    <citation type="submission" date="2016-08" db="EMBL/GenBank/DDBJ databases">
        <title>A Parts List for Fungal Cellulosomes Revealed by Comparative Genomics.</title>
        <authorList>
            <consortium name="DOE Joint Genome Institute"/>
            <person name="Haitjema C.H."/>
            <person name="Gilmore S.P."/>
            <person name="Henske J.K."/>
            <person name="Solomon K.V."/>
            <person name="De Groot R."/>
            <person name="Kuo A."/>
            <person name="Mondo S.J."/>
            <person name="Salamov A.A."/>
            <person name="Labutti K."/>
            <person name="Zhao Z."/>
            <person name="Chiniquy J."/>
            <person name="Barry K."/>
            <person name="Brewer H.M."/>
            <person name="Purvine S.O."/>
            <person name="Wright A.T."/>
            <person name="Boxma B."/>
            <person name="Van Alen T."/>
            <person name="Hackstein J.H."/>
            <person name="Baker S.E."/>
            <person name="Grigoriev I.V."/>
            <person name="O'Malley M.A."/>
        </authorList>
    </citation>
    <scope>NUCLEOTIDE SEQUENCE [LARGE SCALE GENOMIC DNA]</scope>
    <source>
        <strain evidence="2 3">G1</strain>
    </source>
</reference>
<comment type="caution">
    <text evidence="2">The sequence shown here is derived from an EMBL/GenBank/DDBJ whole genome shotgun (WGS) entry which is preliminary data.</text>
</comment>
<feature type="transmembrane region" description="Helical" evidence="1">
    <location>
        <begin position="51"/>
        <end position="72"/>
    </location>
</feature>
<accession>A0A1Y2E8I2</accession>
<dbReference type="EMBL" id="MCOG01000048">
    <property type="protein sequence ID" value="ORY67868.1"/>
    <property type="molecule type" value="Genomic_DNA"/>
</dbReference>
<evidence type="ECO:0000313" key="2">
    <source>
        <dbReference type="EMBL" id="ORY67868.1"/>
    </source>
</evidence>
<keyword evidence="3" id="KW-1185">Reference proteome</keyword>
<dbReference type="Proteomes" id="UP000193920">
    <property type="component" value="Unassembled WGS sequence"/>
</dbReference>
<keyword evidence="1" id="KW-1133">Transmembrane helix</keyword>
<evidence type="ECO:0000256" key="1">
    <source>
        <dbReference type="SAM" id="Phobius"/>
    </source>
</evidence>
<protein>
    <submittedName>
        <fullName evidence="2">Uncharacterized protein</fullName>
    </submittedName>
</protein>
<dbReference type="AlphaFoldDB" id="A0A1Y2E8I2"/>
<name>A0A1Y2E8I2_9FUNG</name>
<keyword evidence="1" id="KW-0472">Membrane</keyword>
<organism evidence="2 3">
    <name type="scientific">Neocallimastix californiae</name>
    <dbReference type="NCBI Taxonomy" id="1754190"/>
    <lineage>
        <taxon>Eukaryota</taxon>
        <taxon>Fungi</taxon>
        <taxon>Fungi incertae sedis</taxon>
        <taxon>Chytridiomycota</taxon>
        <taxon>Chytridiomycota incertae sedis</taxon>
        <taxon>Neocallimastigomycetes</taxon>
        <taxon>Neocallimastigales</taxon>
        <taxon>Neocallimastigaceae</taxon>
        <taxon>Neocallimastix</taxon>
    </lineage>
</organism>
<gene>
    <name evidence="2" type="ORF">LY90DRAFT_504552</name>
</gene>
<evidence type="ECO:0000313" key="3">
    <source>
        <dbReference type="Proteomes" id="UP000193920"/>
    </source>
</evidence>
<proteinExistence type="predicted"/>
<keyword evidence="1" id="KW-0812">Transmembrane</keyword>